<evidence type="ECO:0000256" key="1">
    <source>
        <dbReference type="SAM" id="MobiDB-lite"/>
    </source>
</evidence>
<dbReference type="RefSeq" id="WP_264485701.1">
    <property type="nucleotide sequence ID" value="NZ_JAPDDT010000001.1"/>
</dbReference>
<proteinExistence type="predicted"/>
<accession>A0ABT3GD98</accession>
<reference evidence="2 3" key="1">
    <citation type="submission" date="2022-10" db="EMBL/GenBank/DDBJ databases">
        <title>Luteolibacter arcticus strain CCTCC AB 2014275, whole genome shotgun sequencing project.</title>
        <authorList>
            <person name="Zhao G."/>
            <person name="Shen L."/>
        </authorList>
    </citation>
    <scope>NUCLEOTIDE SEQUENCE [LARGE SCALE GENOMIC DNA]</scope>
    <source>
        <strain evidence="2 3">CCTCC AB 2014275</strain>
    </source>
</reference>
<evidence type="ECO:0000313" key="3">
    <source>
        <dbReference type="Proteomes" id="UP001320876"/>
    </source>
</evidence>
<protein>
    <recommendedName>
        <fullName evidence="4">Lipoprotein</fullName>
    </recommendedName>
</protein>
<dbReference type="Proteomes" id="UP001320876">
    <property type="component" value="Unassembled WGS sequence"/>
</dbReference>
<evidence type="ECO:0000313" key="2">
    <source>
        <dbReference type="EMBL" id="MCW1921592.1"/>
    </source>
</evidence>
<name>A0ABT3GD98_9BACT</name>
<keyword evidence="3" id="KW-1185">Reference proteome</keyword>
<feature type="compositionally biased region" description="Polar residues" evidence="1">
    <location>
        <begin position="25"/>
        <end position="34"/>
    </location>
</feature>
<gene>
    <name evidence="2" type="ORF">OKA05_03440</name>
</gene>
<sequence length="225" mass="23980">MNRFCASLLVTVFLNGACHYDTPTSYSQPVTPGSSGAIEESSHARPTVHFPARVAVVRIEGSHGGFRMIPETDVEQTEHAAAASSLPGVAGLVSLNRVALISEVKSYRELDAEARKVGADLVAIYRFEASDRSSDAFLPLSVATLGLAPTNAYTVTATATLMVRDARTGYLYGVLEEAATNKGLTAGMDLHNAQERSKRNAKKKALDQITAKLPGFWSGVLAKGR</sequence>
<comment type="caution">
    <text evidence="2">The sequence shown here is derived from an EMBL/GenBank/DDBJ whole genome shotgun (WGS) entry which is preliminary data.</text>
</comment>
<feature type="region of interest" description="Disordered" evidence="1">
    <location>
        <begin position="25"/>
        <end position="44"/>
    </location>
</feature>
<organism evidence="2 3">
    <name type="scientific">Luteolibacter arcticus</name>
    <dbReference type="NCBI Taxonomy" id="1581411"/>
    <lineage>
        <taxon>Bacteria</taxon>
        <taxon>Pseudomonadati</taxon>
        <taxon>Verrucomicrobiota</taxon>
        <taxon>Verrucomicrobiia</taxon>
        <taxon>Verrucomicrobiales</taxon>
        <taxon>Verrucomicrobiaceae</taxon>
        <taxon>Luteolibacter</taxon>
    </lineage>
</organism>
<dbReference type="EMBL" id="JAPDDT010000001">
    <property type="protein sequence ID" value="MCW1921592.1"/>
    <property type="molecule type" value="Genomic_DNA"/>
</dbReference>
<evidence type="ECO:0008006" key="4">
    <source>
        <dbReference type="Google" id="ProtNLM"/>
    </source>
</evidence>